<dbReference type="Proteomes" id="UP000251035">
    <property type="component" value="Unassembled WGS sequence"/>
</dbReference>
<reference evidence="1 3" key="1">
    <citation type="submission" date="2018-04" db="EMBL/GenBank/DDBJ databases">
        <title>Whole genome sequence comparison of clinical and drinking water Legionella pneumophila isolates associated with the Flint Water Crisis.</title>
        <authorList>
            <person name="Garner E."/>
            <person name="Brown C."/>
            <person name="Schwake O."/>
            <person name="Coil D."/>
            <person name="Jospin G."/>
            <person name="Eisen J."/>
            <person name="Edwards M."/>
            <person name="Pruden A."/>
        </authorList>
    </citation>
    <scope>NUCLEOTIDE SEQUENCE [LARGE SCALE GENOMIC DNA]</scope>
    <source>
        <strain evidence="1 3">Genessee03</strain>
    </source>
</reference>
<dbReference type="EMBL" id="QFGG01000022">
    <property type="protein sequence ID" value="TID39715.1"/>
    <property type="molecule type" value="Genomic_DNA"/>
</dbReference>
<evidence type="ECO:0000313" key="1">
    <source>
        <dbReference type="EMBL" id="PUT44468.1"/>
    </source>
</evidence>
<name>A0AB38N416_9GAMM</name>
<proteinExistence type="predicted"/>
<reference evidence="2 4" key="2">
    <citation type="submission" date="2018-04" db="EMBL/GenBank/DDBJ databases">
        <title>Whole genome sequence comparison of clinical and drinking water Legionella pneumophila isolates.</title>
        <authorList>
            <person name="Garner E."/>
        </authorList>
    </citation>
    <scope>NUCLEOTIDE SEQUENCE [LARGE SCALE GENOMIC DNA]</scope>
    <source>
        <strain evidence="2 4">WH02</strain>
    </source>
</reference>
<dbReference type="Proteomes" id="UP000306421">
    <property type="component" value="Unassembled WGS sequence"/>
</dbReference>
<protein>
    <submittedName>
        <fullName evidence="2">Uncharacterized protein</fullName>
    </submittedName>
</protein>
<comment type="caution">
    <text evidence="2">The sequence shown here is derived from an EMBL/GenBank/DDBJ whole genome shotgun (WGS) entry which is preliminary data.</text>
</comment>
<evidence type="ECO:0000313" key="2">
    <source>
        <dbReference type="EMBL" id="TID39715.1"/>
    </source>
</evidence>
<dbReference type="EMBL" id="QCXM01000027">
    <property type="protein sequence ID" value="PUT44468.1"/>
    <property type="molecule type" value="Genomic_DNA"/>
</dbReference>
<accession>A0AB38N416</accession>
<dbReference type="AlphaFoldDB" id="A0AB38N416"/>
<keyword evidence="3" id="KW-1185">Reference proteome</keyword>
<organism evidence="2 4">
    <name type="scientific">Legionella taurinensis</name>
    <dbReference type="NCBI Taxonomy" id="70611"/>
    <lineage>
        <taxon>Bacteria</taxon>
        <taxon>Pseudomonadati</taxon>
        <taxon>Pseudomonadota</taxon>
        <taxon>Gammaproteobacteria</taxon>
        <taxon>Legionellales</taxon>
        <taxon>Legionellaceae</taxon>
        <taxon>Legionella</taxon>
    </lineage>
</organism>
<sequence>MKFNAVYENLLSENTEDWSNAVHSCRRILQDLADKVCPSTKESKMVDGKEIKLGKDNYTNRIMNFVSEKSESERFEDIVGSHLKYLGERLDSIFKAAQKGSHDKIVTREEADRYVTFTYLVVGDVLSLFT</sequence>
<gene>
    <name evidence="1" type="ORF">DB745_14020</name>
    <name evidence="2" type="ORF">DIZ81_13980</name>
</gene>
<evidence type="ECO:0000313" key="3">
    <source>
        <dbReference type="Proteomes" id="UP000251035"/>
    </source>
</evidence>
<evidence type="ECO:0000313" key="4">
    <source>
        <dbReference type="Proteomes" id="UP000306421"/>
    </source>
</evidence>